<organism evidence="5 6">
    <name type="scientific">Amniculicola lignicola CBS 123094</name>
    <dbReference type="NCBI Taxonomy" id="1392246"/>
    <lineage>
        <taxon>Eukaryota</taxon>
        <taxon>Fungi</taxon>
        <taxon>Dikarya</taxon>
        <taxon>Ascomycota</taxon>
        <taxon>Pezizomycotina</taxon>
        <taxon>Dothideomycetes</taxon>
        <taxon>Pleosporomycetidae</taxon>
        <taxon>Pleosporales</taxon>
        <taxon>Amniculicolaceae</taxon>
        <taxon>Amniculicola</taxon>
    </lineage>
</organism>
<keyword evidence="2" id="KW-0274">FAD</keyword>
<feature type="domain" description="FAD-binding" evidence="4">
    <location>
        <begin position="9"/>
        <end position="350"/>
    </location>
</feature>
<dbReference type="GO" id="GO:0016491">
    <property type="term" value="F:oxidoreductase activity"/>
    <property type="evidence" value="ECO:0007669"/>
    <property type="project" value="UniProtKB-KW"/>
</dbReference>
<dbReference type="AlphaFoldDB" id="A0A6A5W1N2"/>
<dbReference type="InterPro" id="IPR002938">
    <property type="entry name" value="FAD-bd"/>
</dbReference>
<dbReference type="PANTHER" id="PTHR46865:SF2">
    <property type="entry name" value="MONOOXYGENASE"/>
    <property type="match status" value="1"/>
</dbReference>
<dbReference type="Proteomes" id="UP000799779">
    <property type="component" value="Unassembled WGS sequence"/>
</dbReference>
<dbReference type="SUPFAM" id="SSF51905">
    <property type="entry name" value="FAD/NAD(P)-binding domain"/>
    <property type="match status" value="1"/>
</dbReference>
<gene>
    <name evidence="5" type="ORF">P154DRAFT_528067</name>
</gene>
<dbReference type="EMBL" id="ML977737">
    <property type="protein sequence ID" value="KAF1993055.1"/>
    <property type="molecule type" value="Genomic_DNA"/>
</dbReference>
<sequence length="428" mass="47584">MSTQKPLSILISGGGIAGSTLALVLARQPSLDPKPIITLVERSPTPRTTGQAVDLRGPAVKAIRLLGLEKKIKDRHTSELGMRFINPGGKTIAQFDASGDSEKQSGPTSEFEILRGDLAQLLLDEVEETKKSNPEVKINIVYGESIQSLDEQEDGVTVGFNGKLETQKFDVVVAADGMASRTRSMIFNEYASEDIIKPAGWYIAYFTIPRLEDDESYWSWYNAPEGLVVHMRPHRDLKTMGVYLSIVLPTKARNPELEAILARGVDAQKAMLRKRFANVGWKTERLLNEMDISDDFYMQQVAQVKAPVWTKGRCALIGDSAHCTMGIGTSLAMIDAYTLSGELAKVTSNSREEVSGALHRFEELVMALVKENGEMPRGFPQLANPQTWWGIAIMHVIVRLVYWTKLDKLLMGLGEPSEEKWKLPDYGW</sequence>
<name>A0A6A5W1N2_9PLEO</name>
<evidence type="ECO:0000259" key="4">
    <source>
        <dbReference type="Pfam" id="PF01494"/>
    </source>
</evidence>
<keyword evidence="6" id="KW-1185">Reference proteome</keyword>
<keyword evidence="3" id="KW-0560">Oxidoreductase</keyword>
<evidence type="ECO:0000313" key="5">
    <source>
        <dbReference type="EMBL" id="KAF1993055.1"/>
    </source>
</evidence>
<keyword evidence="1" id="KW-0285">Flavoprotein</keyword>
<dbReference type="PRINTS" id="PR00420">
    <property type="entry name" value="RNGMNOXGNASE"/>
</dbReference>
<accession>A0A6A5W1N2</accession>
<evidence type="ECO:0000256" key="3">
    <source>
        <dbReference type="ARBA" id="ARBA00023002"/>
    </source>
</evidence>
<dbReference type="PANTHER" id="PTHR46865">
    <property type="entry name" value="OXIDOREDUCTASE-RELATED"/>
    <property type="match status" value="1"/>
</dbReference>
<dbReference type="OrthoDB" id="655030at2759"/>
<dbReference type="Pfam" id="PF01494">
    <property type="entry name" value="FAD_binding_3"/>
    <property type="match status" value="1"/>
</dbReference>
<dbReference type="InterPro" id="IPR036188">
    <property type="entry name" value="FAD/NAD-bd_sf"/>
</dbReference>
<dbReference type="InterPro" id="IPR051704">
    <property type="entry name" value="FAD_aromatic-hydroxylase"/>
</dbReference>
<evidence type="ECO:0000313" key="6">
    <source>
        <dbReference type="Proteomes" id="UP000799779"/>
    </source>
</evidence>
<evidence type="ECO:0000256" key="1">
    <source>
        <dbReference type="ARBA" id="ARBA00022630"/>
    </source>
</evidence>
<dbReference type="Gene3D" id="3.50.50.60">
    <property type="entry name" value="FAD/NAD(P)-binding domain"/>
    <property type="match status" value="1"/>
</dbReference>
<protein>
    <submittedName>
        <fullName evidence="5">FAD/NAD(P)-binding domain-containing protein</fullName>
    </submittedName>
</protein>
<reference evidence="5" key="1">
    <citation type="journal article" date="2020" name="Stud. Mycol.">
        <title>101 Dothideomycetes genomes: a test case for predicting lifestyles and emergence of pathogens.</title>
        <authorList>
            <person name="Haridas S."/>
            <person name="Albert R."/>
            <person name="Binder M."/>
            <person name="Bloem J."/>
            <person name="Labutti K."/>
            <person name="Salamov A."/>
            <person name="Andreopoulos B."/>
            <person name="Baker S."/>
            <person name="Barry K."/>
            <person name="Bills G."/>
            <person name="Bluhm B."/>
            <person name="Cannon C."/>
            <person name="Castanera R."/>
            <person name="Culley D."/>
            <person name="Daum C."/>
            <person name="Ezra D."/>
            <person name="Gonzalez J."/>
            <person name="Henrissat B."/>
            <person name="Kuo A."/>
            <person name="Liang C."/>
            <person name="Lipzen A."/>
            <person name="Lutzoni F."/>
            <person name="Magnuson J."/>
            <person name="Mondo S."/>
            <person name="Nolan M."/>
            <person name="Ohm R."/>
            <person name="Pangilinan J."/>
            <person name="Park H.-J."/>
            <person name="Ramirez L."/>
            <person name="Alfaro M."/>
            <person name="Sun H."/>
            <person name="Tritt A."/>
            <person name="Yoshinaga Y."/>
            <person name="Zwiers L.-H."/>
            <person name="Turgeon B."/>
            <person name="Goodwin S."/>
            <person name="Spatafora J."/>
            <person name="Crous P."/>
            <person name="Grigoriev I."/>
        </authorList>
    </citation>
    <scope>NUCLEOTIDE SEQUENCE</scope>
    <source>
        <strain evidence="5">CBS 123094</strain>
    </source>
</reference>
<dbReference type="GO" id="GO:0071949">
    <property type="term" value="F:FAD binding"/>
    <property type="evidence" value="ECO:0007669"/>
    <property type="project" value="InterPro"/>
</dbReference>
<proteinExistence type="predicted"/>
<evidence type="ECO:0000256" key="2">
    <source>
        <dbReference type="ARBA" id="ARBA00022827"/>
    </source>
</evidence>